<dbReference type="PANTHER" id="PTHR23324:SF83">
    <property type="entry name" value="SEC14-LIKE PROTEIN 2"/>
    <property type="match status" value="1"/>
</dbReference>
<organism evidence="2 3">
    <name type="scientific">Folsomia candida</name>
    <name type="common">Springtail</name>
    <dbReference type="NCBI Taxonomy" id="158441"/>
    <lineage>
        <taxon>Eukaryota</taxon>
        <taxon>Metazoa</taxon>
        <taxon>Ecdysozoa</taxon>
        <taxon>Arthropoda</taxon>
        <taxon>Hexapoda</taxon>
        <taxon>Collembola</taxon>
        <taxon>Entomobryomorpha</taxon>
        <taxon>Isotomoidea</taxon>
        <taxon>Isotomidae</taxon>
        <taxon>Proisotominae</taxon>
        <taxon>Folsomia</taxon>
    </lineage>
</organism>
<dbReference type="Gene3D" id="3.40.525.10">
    <property type="entry name" value="CRAL-TRIO lipid binding domain"/>
    <property type="match status" value="1"/>
</dbReference>
<evidence type="ECO:0000259" key="1">
    <source>
        <dbReference type="PROSITE" id="PS50191"/>
    </source>
</evidence>
<dbReference type="SUPFAM" id="SSF52087">
    <property type="entry name" value="CRAL/TRIO domain"/>
    <property type="match status" value="1"/>
</dbReference>
<keyword evidence="3" id="KW-1185">Reference proteome</keyword>
<proteinExistence type="predicted"/>
<dbReference type="InterPro" id="IPR036865">
    <property type="entry name" value="CRAL-TRIO_dom_sf"/>
</dbReference>
<reference evidence="2 3" key="1">
    <citation type="submission" date="2015-12" db="EMBL/GenBank/DDBJ databases">
        <title>The genome of Folsomia candida.</title>
        <authorList>
            <person name="Faddeeva A."/>
            <person name="Derks M.F."/>
            <person name="Anvar Y."/>
            <person name="Smit S."/>
            <person name="Van Straalen N."/>
            <person name="Roelofs D."/>
        </authorList>
    </citation>
    <scope>NUCLEOTIDE SEQUENCE [LARGE SCALE GENOMIC DNA]</scope>
    <source>
        <strain evidence="2 3">VU population</strain>
        <tissue evidence="2">Whole body</tissue>
    </source>
</reference>
<dbReference type="InterPro" id="IPR001251">
    <property type="entry name" value="CRAL-TRIO_dom"/>
</dbReference>
<evidence type="ECO:0000313" key="3">
    <source>
        <dbReference type="Proteomes" id="UP000198287"/>
    </source>
</evidence>
<dbReference type="PANTHER" id="PTHR23324">
    <property type="entry name" value="SEC14 RELATED PROTEIN"/>
    <property type="match status" value="1"/>
</dbReference>
<dbReference type="EMBL" id="LNIX01000010">
    <property type="protein sequence ID" value="OXA49839.1"/>
    <property type="molecule type" value="Genomic_DNA"/>
</dbReference>
<name>A0A226DX80_FOLCA</name>
<protein>
    <recommendedName>
        <fullName evidence="1">CRAL-TRIO domain-containing protein</fullName>
    </recommendedName>
</protein>
<dbReference type="GO" id="GO:0005737">
    <property type="term" value="C:cytoplasm"/>
    <property type="evidence" value="ECO:0007669"/>
    <property type="project" value="TreeGrafter"/>
</dbReference>
<evidence type="ECO:0000313" key="2">
    <source>
        <dbReference type="EMBL" id="OXA49839.1"/>
    </source>
</evidence>
<dbReference type="OrthoDB" id="1434354at2759"/>
<dbReference type="CDD" id="cd00170">
    <property type="entry name" value="SEC14"/>
    <property type="match status" value="1"/>
</dbReference>
<dbReference type="AlphaFoldDB" id="A0A226DX80"/>
<dbReference type="InterPro" id="IPR051064">
    <property type="entry name" value="SEC14/CRAL-TRIO_domain"/>
</dbReference>
<comment type="caution">
    <text evidence="2">The sequence shown here is derived from an EMBL/GenBank/DDBJ whole genome shotgun (WGS) entry which is preliminary data.</text>
</comment>
<sequence>MIPHLPHDYMKKDIYLIRWLRDRNFDVATAEKRISNFDNDIDSILTEDWADFDREYRIYIEGCDKDGKPVISMFPGDWDIRRVAISGKTKRFMRYLIKLFEEALVTVRAMQESGQNVTQATIICDLAEFSVITHACPSCIALYIQLGTMYENNYPGLAHRLIGINVPQVVQTMWDLFKHLLSPQTADVLHVYSRDRRAWERALFKEIDRDELPKRLGGNKKHDGLDLVEYRELNKKTQVSHVALLALICSFPVNATPQCLPSYQDCSFYSRCLEKTTPCGPSGYAIGQSEKMCLKFLAAKSRFSPAGHKWARKTTLCLQGALMPIANGTLTLSCDQIRTFGFNSHLDCYVMSGFCSLLITDIILIYHIIDIDNEALRQAGLLAQACVRLRNFPRNSSFFPFTLITDRNGHICIIGGGISGSKNVDFYEAEGILGGMTYITGHVSRPNVRHVSGSIFREAPKKTNFGWREIFLKRSEARQEVKFSLPDGNRRWM</sequence>
<feature type="domain" description="CRAL-TRIO" evidence="1">
    <location>
        <begin position="48"/>
        <end position="224"/>
    </location>
</feature>
<gene>
    <name evidence="2" type="ORF">Fcan01_15846</name>
</gene>
<accession>A0A226DX80</accession>
<dbReference type="PROSITE" id="PS50191">
    <property type="entry name" value="CRAL_TRIO"/>
    <property type="match status" value="1"/>
</dbReference>
<dbReference type="Pfam" id="PF00650">
    <property type="entry name" value="CRAL_TRIO"/>
    <property type="match status" value="1"/>
</dbReference>
<dbReference type="Proteomes" id="UP000198287">
    <property type="component" value="Unassembled WGS sequence"/>
</dbReference>
<dbReference type="SMART" id="SM00516">
    <property type="entry name" value="SEC14"/>
    <property type="match status" value="1"/>
</dbReference>